<reference evidence="23 24" key="1">
    <citation type="submission" date="2019-08" db="EMBL/GenBank/DDBJ databases">
        <authorList>
            <person name="Dhanesh K."/>
            <person name="Kumar G."/>
            <person name="Sasikala C."/>
            <person name="Venkata Ramana C."/>
        </authorList>
    </citation>
    <scope>NUCLEOTIDE SEQUENCE [LARGE SCALE GENOMIC DNA]</scope>
    <source>
        <strain evidence="23 24">JC645</strain>
    </source>
</reference>
<keyword evidence="8" id="KW-0812">Transmembrane</keyword>
<feature type="domain" description="PAC" evidence="20">
    <location>
        <begin position="1420"/>
        <end position="1475"/>
    </location>
</feature>
<evidence type="ECO:0000256" key="15">
    <source>
        <dbReference type="SAM" id="Coils"/>
    </source>
</evidence>
<evidence type="ECO:0000259" key="18">
    <source>
        <dbReference type="PROSITE" id="PS50110"/>
    </source>
</evidence>
<dbReference type="EMBL" id="VWOX01000010">
    <property type="protein sequence ID" value="KAA5541356.1"/>
    <property type="molecule type" value="Genomic_DNA"/>
</dbReference>
<dbReference type="Pfam" id="PF00512">
    <property type="entry name" value="HisKA"/>
    <property type="match status" value="1"/>
</dbReference>
<keyword evidence="10" id="KW-0547">Nucleotide-binding</keyword>
<evidence type="ECO:0000256" key="13">
    <source>
        <dbReference type="PROSITE-ProRule" id="PRU00050"/>
    </source>
</evidence>
<dbReference type="InterPro" id="IPR013656">
    <property type="entry name" value="PAS_4"/>
</dbReference>
<dbReference type="InterPro" id="IPR035965">
    <property type="entry name" value="PAS-like_dom_sf"/>
</dbReference>
<protein>
    <recommendedName>
        <fullName evidence="3">histidine kinase</fullName>
        <ecNumber evidence="3">2.7.13.3</ecNumber>
    </recommendedName>
</protein>
<gene>
    <name evidence="23" type="ORF">FYK55_17435</name>
</gene>
<dbReference type="Pfam" id="PF02518">
    <property type="entry name" value="HATPase_c"/>
    <property type="match status" value="1"/>
</dbReference>
<dbReference type="Gene3D" id="3.40.50.2300">
    <property type="match status" value="1"/>
</dbReference>
<evidence type="ECO:0000256" key="16">
    <source>
        <dbReference type="SAM" id="MobiDB-lite"/>
    </source>
</evidence>
<keyword evidence="4" id="KW-1003">Cell membrane</keyword>
<dbReference type="RefSeq" id="WP_150077740.1">
    <property type="nucleotide sequence ID" value="NZ_VWOX01000010.1"/>
</dbReference>
<dbReference type="GO" id="GO:0006935">
    <property type="term" value="P:chemotaxis"/>
    <property type="evidence" value="ECO:0007669"/>
    <property type="project" value="UniProtKB-UniRule"/>
</dbReference>
<dbReference type="EC" id="2.7.13.3" evidence="3"/>
<dbReference type="InterPro" id="IPR011006">
    <property type="entry name" value="CheY-like_superfamily"/>
</dbReference>
<accession>A0A5M6D391</accession>
<feature type="domain" description="PAC" evidence="20">
    <location>
        <begin position="1289"/>
        <end position="1341"/>
    </location>
</feature>
<evidence type="ECO:0000256" key="10">
    <source>
        <dbReference type="ARBA" id="ARBA00022741"/>
    </source>
</evidence>
<feature type="domain" description="PAC" evidence="20">
    <location>
        <begin position="907"/>
        <end position="959"/>
    </location>
</feature>
<dbReference type="CDD" id="cd00082">
    <property type="entry name" value="HisKA"/>
    <property type="match status" value="1"/>
</dbReference>
<keyword evidence="7" id="KW-0808">Transferase</keyword>
<dbReference type="SUPFAM" id="SSF52172">
    <property type="entry name" value="CheY-like"/>
    <property type="match status" value="1"/>
</dbReference>
<feature type="modified residue" description="4-aspartylphosphate" evidence="14">
    <location>
        <position position="1794"/>
    </location>
</feature>
<dbReference type="Pfam" id="PF00072">
    <property type="entry name" value="Response_reg"/>
    <property type="match status" value="1"/>
</dbReference>
<dbReference type="CDD" id="cd17546">
    <property type="entry name" value="REC_hyHK_CKI1_RcsC-like"/>
    <property type="match status" value="1"/>
</dbReference>
<dbReference type="Gene3D" id="3.30.450.20">
    <property type="entry name" value="PAS domain"/>
    <property type="match status" value="6"/>
</dbReference>
<dbReference type="CDD" id="cd16922">
    <property type="entry name" value="HATPase_EvgS-ArcB-TorS-like"/>
    <property type="match status" value="1"/>
</dbReference>
<dbReference type="SUPFAM" id="SSF53335">
    <property type="entry name" value="S-adenosyl-L-methionine-dependent methyltransferases"/>
    <property type="match status" value="1"/>
</dbReference>
<keyword evidence="24" id="KW-1185">Reference proteome</keyword>
<evidence type="ECO:0000259" key="21">
    <source>
        <dbReference type="PROSITE" id="PS50122"/>
    </source>
</evidence>
<dbReference type="Gene3D" id="2.10.70.100">
    <property type="match status" value="1"/>
</dbReference>
<dbReference type="SUPFAM" id="SSF47757">
    <property type="entry name" value="Chemotaxis receptor methyltransferase CheR, N-terminal domain"/>
    <property type="match status" value="1"/>
</dbReference>
<dbReference type="SUPFAM" id="SSF52738">
    <property type="entry name" value="Methylesterase CheB, C-terminal domain"/>
    <property type="match status" value="1"/>
</dbReference>
<dbReference type="Pfam" id="PF01739">
    <property type="entry name" value="CheR"/>
    <property type="match status" value="1"/>
</dbReference>
<evidence type="ECO:0000313" key="23">
    <source>
        <dbReference type="EMBL" id="KAA5541356.1"/>
    </source>
</evidence>
<dbReference type="Pfam" id="PF08448">
    <property type="entry name" value="PAS_4"/>
    <property type="match status" value="1"/>
</dbReference>
<feature type="domain" description="PAS" evidence="19">
    <location>
        <begin position="1214"/>
        <end position="1286"/>
    </location>
</feature>
<dbReference type="FunFam" id="3.30.450.20:FF:000099">
    <property type="entry name" value="Sensory box sensor histidine kinase"/>
    <property type="match status" value="1"/>
</dbReference>
<feature type="active site" evidence="13">
    <location>
        <position position="25"/>
    </location>
</feature>
<keyword evidence="13" id="KW-0145">Chemotaxis</keyword>
<feature type="domain" description="CheR-type methyltransferase" evidence="22">
    <location>
        <begin position="236"/>
        <end position="462"/>
    </location>
</feature>
<dbReference type="InterPro" id="IPR029063">
    <property type="entry name" value="SAM-dependent_MTases_sf"/>
</dbReference>
<dbReference type="GO" id="GO:0005886">
    <property type="term" value="C:plasma membrane"/>
    <property type="evidence" value="ECO:0007669"/>
    <property type="project" value="UniProtKB-SubCell"/>
</dbReference>
<dbReference type="SUPFAM" id="SSF55874">
    <property type="entry name" value="ATPase domain of HSP90 chaperone/DNA topoisomerase II/histidine kinase"/>
    <property type="match status" value="1"/>
</dbReference>
<evidence type="ECO:0000256" key="8">
    <source>
        <dbReference type="ARBA" id="ARBA00022692"/>
    </source>
</evidence>
<dbReference type="SMART" id="SM00091">
    <property type="entry name" value="PAS"/>
    <property type="match status" value="6"/>
</dbReference>
<dbReference type="Pfam" id="PF03705">
    <property type="entry name" value="CheR_N"/>
    <property type="match status" value="1"/>
</dbReference>
<dbReference type="PROSITE" id="PS50110">
    <property type="entry name" value="RESPONSE_REGULATORY"/>
    <property type="match status" value="1"/>
</dbReference>
<feature type="domain" description="PAC" evidence="20">
    <location>
        <begin position="1029"/>
        <end position="1088"/>
    </location>
</feature>
<evidence type="ECO:0000256" key="14">
    <source>
        <dbReference type="PROSITE-ProRule" id="PRU00169"/>
    </source>
</evidence>
<dbReference type="GO" id="GO:0008757">
    <property type="term" value="F:S-adenosylmethionine-dependent methyltransferase activity"/>
    <property type="evidence" value="ECO:0007669"/>
    <property type="project" value="InterPro"/>
</dbReference>
<dbReference type="Pfam" id="PF08447">
    <property type="entry name" value="PAS_3"/>
    <property type="match status" value="4"/>
</dbReference>
<dbReference type="InterPro" id="IPR005467">
    <property type="entry name" value="His_kinase_dom"/>
</dbReference>
<evidence type="ECO:0000256" key="5">
    <source>
        <dbReference type="ARBA" id="ARBA00022519"/>
    </source>
</evidence>
<dbReference type="InterPro" id="IPR036097">
    <property type="entry name" value="HisK_dim/P_sf"/>
</dbReference>
<dbReference type="InterPro" id="IPR003594">
    <property type="entry name" value="HATPase_dom"/>
</dbReference>
<dbReference type="PROSITE" id="PS50113">
    <property type="entry name" value="PAC"/>
    <property type="match status" value="5"/>
</dbReference>
<feature type="domain" description="Histidine kinase" evidence="17">
    <location>
        <begin position="1493"/>
        <end position="1711"/>
    </location>
</feature>
<keyword evidence="15" id="KW-0175">Coiled coil</keyword>
<dbReference type="Proteomes" id="UP000324479">
    <property type="component" value="Unassembled WGS sequence"/>
</dbReference>
<dbReference type="InterPro" id="IPR050903">
    <property type="entry name" value="Bact_Chemotaxis_MeTrfase"/>
</dbReference>
<dbReference type="InterPro" id="IPR022642">
    <property type="entry name" value="CheR_C"/>
</dbReference>
<dbReference type="FunFam" id="2.10.70.100:FF:000001">
    <property type="entry name" value="Sensory transduction histidine kinase"/>
    <property type="match status" value="1"/>
</dbReference>
<organism evidence="23 24">
    <name type="scientific">Roseiconus nitratireducens</name>
    <dbReference type="NCBI Taxonomy" id="2605748"/>
    <lineage>
        <taxon>Bacteria</taxon>
        <taxon>Pseudomonadati</taxon>
        <taxon>Planctomycetota</taxon>
        <taxon>Planctomycetia</taxon>
        <taxon>Pirellulales</taxon>
        <taxon>Pirellulaceae</taxon>
        <taxon>Roseiconus</taxon>
    </lineage>
</organism>
<dbReference type="Gene3D" id="3.40.50.180">
    <property type="entry name" value="Methylesterase CheB, C-terminal domain"/>
    <property type="match status" value="1"/>
</dbReference>
<dbReference type="GO" id="GO:0000166">
    <property type="term" value="F:nucleotide binding"/>
    <property type="evidence" value="ECO:0007669"/>
    <property type="project" value="UniProtKB-KW"/>
</dbReference>
<keyword evidence="6 14" id="KW-0597">Phosphoprotein</keyword>
<dbReference type="CDD" id="cd16434">
    <property type="entry name" value="CheB-CheR_fusion"/>
    <property type="match status" value="1"/>
</dbReference>
<dbReference type="PROSITE" id="PS50109">
    <property type="entry name" value="HIS_KIN"/>
    <property type="match status" value="1"/>
</dbReference>
<comment type="catalytic activity">
    <reaction evidence="1">
        <text>ATP + protein L-histidine = ADP + protein N-phospho-L-histidine.</text>
        <dbReference type="EC" id="2.7.13.3"/>
    </reaction>
</comment>
<dbReference type="InterPro" id="IPR003661">
    <property type="entry name" value="HisK_dim/P_dom"/>
</dbReference>
<dbReference type="SMART" id="SM00448">
    <property type="entry name" value="REC"/>
    <property type="match status" value="1"/>
</dbReference>
<dbReference type="GO" id="GO:0000155">
    <property type="term" value="F:phosphorelay sensor kinase activity"/>
    <property type="evidence" value="ECO:0007669"/>
    <property type="project" value="InterPro"/>
</dbReference>
<dbReference type="InterPro" id="IPR000700">
    <property type="entry name" value="PAS-assoc_C"/>
</dbReference>
<feature type="domain" description="PAS" evidence="19">
    <location>
        <begin position="960"/>
        <end position="1005"/>
    </location>
</feature>
<feature type="domain" description="Response regulatory" evidence="18">
    <location>
        <begin position="1740"/>
        <end position="1859"/>
    </location>
</feature>
<dbReference type="InterPro" id="IPR000780">
    <property type="entry name" value="CheR_MeTrfase"/>
</dbReference>
<feature type="domain" description="PAS" evidence="19">
    <location>
        <begin position="1342"/>
        <end position="1415"/>
    </location>
</feature>
<feature type="domain" description="CheB-type methylesterase" evidence="21">
    <location>
        <begin position="13"/>
        <end position="197"/>
    </location>
</feature>
<dbReference type="Pfam" id="PF13596">
    <property type="entry name" value="PAS_10"/>
    <property type="match status" value="1"/>
</dbReference>
<dbReference type="Pfam" id="PF01339">
    <property type="entry name" value="CheB_methylest"/>
    <property type="match status" value="1"/>
</dbReference>
<keyword evidence="11" id="KW-1133">Transmembrane helix</keyword>
<evidence type="ECO:0000259" key="22">
    <source>
        <dbReference type="PROSITE" id="PS50123"/>
    </source>
</evidence>
<dbReference type="NCBIfam" id="TIGR00229">
    <property type="entry name" value="sensory_box"/>
    <property type="match status" value="5"/>
</dbReference>
<comment type="subcellular location">
    <subcellularLocation>
        <location evidence="2">Cell inner membrane</location>
        <topology evidence="2">Multi-pass membrane protein</topology>
    </subcellularLocation>
</comment>
<keyword evidence="12" id="KW-0472">Membrane</keyword>
<feature type="region of interest" description="Disordered" evidence="16">
    <location>
        <begin position="1716"/>
        <end position="1735"/>
    </location>
</feature>
<evidence type="ECO:0000313" key="24">
    <source>
        <dbReference type="Proteomes" id="UP000324479"/>
    </source>
</evidence>
<keyword evidence="13" id="KW-0378">Hydrolase</keyword>
<feature type="coiled-coil region" evidence="15">
    <location>
        <begin position="655"/>
        <end position="731"/>
    </location>
</feature>
<dbReference type="SUPFAM" id="SSF55785">
    <property type="entry name" value="PYP-like sensor domain (PAS domain)"/>
    <property type="match status" value="6"/>
</dbReference>
<dbReference type="PRINTS" id="PR00996">
    <property type="entry name" value="CHERMTFRASE"/>
</dbReference>
<dbReference type="Gene3D" id="3.40.50.150">
    <property type="entry name" value="Vaccinia Virus protein VP39"/>
    <property type="match status" value="1"/>
</dbReference>
<dbReference type="SUPFAM" id="SSF47384">
    <property type="entry name" value="Homodimeric domain of signal transducing histidine kinase"/>
    <property type="match status" value="1"/>
</dbReference>
<evidence type="ECO:0000256" key="3">
    <source>
        <dbReference type="ARBA" id="ARBA00012438"/>
    </source>
</evidence>
<dbReference type="SMART" id="SM00086">
    <property type="entry name" value="PAC"/>
    <property type="match status" value="6"/>
</dbReference>
<dbReference type="FunFam" id="3.30.565.10:FF:000010">
    <property type="entry name" value="Sensor histidine kinase RcsC"/>
    <property type="match status" value="1"/>
</dbReference>
<dbReference type="InterPro" id="IPR013655">
    <property type="entry name" value="PAS_fold_3"/>
</dbReference>
<dbReference type="GO" id="GO:0005737">
    <property type="term" value="C:cytoplasm"/>
    <property type="evidence" value="ECO:0007669"/>
    <property type="project" value="InterPro"/>
</dbReference>
<feature type="domain" description="PAC" evidence="20">
    <location>
        <begin position="1161"/>
        <end position="1213"/>
    </location>
</feature>
<feature type="domain" description="PAS" evidence="19">
    <location>
        <begin position="834"/>
        <end position="904"/>
    </location>
</feature>
<dbReference type="PROSITE" id="PS50122">
    <property type="entry name" value="CHEB"/>
    <property type="match status" value="1"/>
</dbReference>
<evidence type="ECO:0000259" key="19">
    <source>
        <dbReference type="PROSITE" id="PS50112"/>
    </source>
</evidence>
<evidence type="ECO:0000259" key="17">
    <source>
        <dbReference type="PROSITE" id="PS50109"/>
    </source>
</evidence>
<dbReference type="PANTHER" id="PTHR24422">
    <property type="entry name" value="CHEMOTAXIS PROTEIN METHYLTRANSFERASE"/>
    <property type="match status" value="1"/>
</dbReference>
<feature type="active site" evidence="13">
    <location>
        <position position="144"/>
    </location>
</feature>
<keyword evidence="5" id="KW-0997">Cell inner membrane</keyword>
<evidence type="ECO:0000256" key="11">
    <source>
        <dbReference type="ARBA" id="ARBA00022989"/>
    </source>
</evidence>
<dbReference type="SMART" id="SM00388">
    <property type="entry name" value="HisKA"/>
    <property type="match status" value="1"/>
</dbReference>
<dbReference type="PROSITE" id="PS50123">
    <property type="entry name" value="CHER"/>
    <property type="match status" value="1"/>
</dbReference>
<dbReference type="InterPro" id="IPR036890">
    <property type="entry name" value="HATPase_C_sf"/>
</dbReference>
<dbReference type="InterPro" id="IPR001789">
    <property type="entry name" value="Sig_transdc_resp-reg_receiver"/>
</dbReference>
<dbReference type="InterPro" id="IPR000673">
    <property type="entry name" value="Sig_transdc_resp-reg_Me-estase"/>
</dbReference>
<dbReference type="SMART" id="SM00387">
    <property type="entry name" value="HATPase_c"/>
    <property type="match status" value="1"/>
</dbReference>
<evidence type="ECO:0000256" key="1">
    <source>
        <dbReference type="ARBA" id="ARBA00000085"/>
    </source>
</evidence>
<dbReference type="GO" id="GO:0000156">
    <property type="term" value="F:phosphorelay response regulator activity"/>
    <property type="evidence" value="ECO:0007669"/>
    <property type="project" value="InterPro"/>
</dbReference>
<dbReference type="CDD" id="cd00130">
    <property type="entry name" value="PAS"/>
    <property type="match status" value="5"/>
</dbReference>
<dbReference type="PROSITE" id="PS50112">
    <property type="entry name" value="PAS"/>
    <property type="match status" value="5"/>
</dbReference>
<name>A0A5M6D391_9BACT</name>
<dbReference type="Gene3D" id="1.10.287.130">
    <property type="match status" value="1"/>
</dbReference>
<evidence type="ECO:0000256" key="7">
    <source>
        <dbReference type="ARBA" id="ARBA00022679"/>
    </source>
</evidence>
<evidence type="ECO:0000256" key="4">
    <source>
        <dbReference type="ARBA" id="ARBA00022475"/>
    </source>
</evidence>
<dbReference type="InterPro" id="IPR000014">
    <property type="entry name" value="PAS"/>
</dbReference>
<dbReference type="InterPro" id="IPR022641">
    <property type="entry name" value="CheR_N"/>
</dbReference>
<keyword evidence="9" id="KW-0677">Repeat</keyword>
<feature type="domain" description="PAS" evidence="19">
    <location>
        <begin position="1113"/>
        <end position="1158"/>
    </location>
</feature>
<proteinExistence type="predicted"/>
<evidence type="ECO:0000259" key="20">
    <source>
        <dbReference type="PROSITE" id="PS50113"/>
    </source>
</evidence>
<evidence type="ECO:0000256" key="12">
    <source>
        <dbReference type="ARBA" id="ARBA00023136"/>
    </source>
</evidence>
<comment type="caution">
    <text evidence="23">The sequence shown here is derived from an EMBL/GenBank/DDBJ whole genome shotgun (WGS) entry which is preliminary data.</text>
</comment>
<dbReference type="InterPro" id="IPR001610">
    <property type="entry name" value="PAC"/>
</dbReference>
<dbReference type="InterPro" id="IPR035909">
    <property type="entry name" value="CheB_C"/>
</dbReference>
<sequence length="1861" mass="208582">MDRDAPVLDPIRTETAPLVVGIGASAGGLEALLEFLDSLDQGESMAFVFVQHLDPGRPTLLVSLLQPKTSLEVVELTESTQLHAGHLYVAAPGTQLEVAEGTAHVTGIRAAQSPSPSIDHFFQSLAEDQGGRAVGIILSGTGSDGTVGLKSISDAGGLTFAQAADTAKYSSMPRSAATTGVADHVLSPAEIARELQSFQQHLSELQRDHTDGKLQSDLKECLPAITDALLKATEHNFQHYKPNTLCRRIQRRMQMLKVAGVDEYVERLQDSADETQNLFRELLIGVTAFFRDPDAFQVLARDVVPKLFADKDVDETVRIWIPGCASGEEAYSIAMLCQEHRDSDDVSVDFQIFASDIDERALQHARQGIYPIGIEDDVSPDRLERFFVRRGNRYQIRKEVREKVLFSSHNLISDPPFSRLDLISCRNLLIYLGRHLQNKLMPLFHFSLLPGGYLFLGPSENVASHAELFRPINAAHRISQRKGTAVGSAAAMKFRPPASGLSSAPQLADTDATDLTEIRQKIVLDEFAPKSVVVDESGQVLNASANMQKYLTVSAGPYENNITRMASEGLRIGLRAAILDAKRKLRRVQHDNLSIRVGNQIQRVMLTVQPMPGLGQEEPLFLVVFHDVGLPIDASTSTSSDAATGRDAASNNAVVEQMERELDTVRADLEKTMQEMEAANEELKSSNEELLSMNEELQSANEELETSKEEMRSASEAVSRANDDLENLLRSTQVATIFLDDQYRIRSFTPAATAIYDLIPTDIGRPLSRFVPLVQHMPPLPELAELGESERVEQTLTADSGRTYIRRVMPYKTRTGRRDGVVLTFTDVTELRRREELFQLLVKASAQIVWMTDADGDVIEDSPSWRAFTGQTFEQWKGKGWINAIHPEDRDRTFNAWRKAVASIEPFSVDYRLWHHSGVWRWTQVRAIAQRDPDGTVLRWIGMNSDITDRKRWELELADREGDLRRVIDNIMGFVGVLDTKGTLLEANAAALQVGGVDRETVIGKKFWDTPWWNYDAAVAGEMKQAFFRAVQGEVVRYDAVVRMANDVRMTIDFMMVPVRDNDGVVTHVIPSGVDIDARKASEEKLAENERRASMALRAGGMAAWEWSQERSYWEPMLYDLLGISRDTTASSEQFFASVHPDDLAELKAVWEKATRGDDAYNHEFRIIRPDGEVRWLAGVGDLIRDDQGRILRMHGLNWDITEQKEFERRIVASEERLRLALSAAELRLWHWMVDDDKLSWSGVASEQAGLEAITTLNGLDQFLNLVHPEDRDRVEETMRQSASQEIPYRCEYRIRRTSKRYRWVISLGHLSEPDGESSRRMIGVELDISERKQQERELRLSEQRLRVAAKAAGFGMLHIDLRKQTVSFSPEMKRILGYAEDAAIQFRPGDTPDVVHPDDVELCRQHFQNLLAGNLSQASTLDHRIIRPDGEVRWVRVQTKTLFSGTGDNRRPTQIIGTGLDITPQRDFERSLEQARRLAEAANESKSAFLANMSHEIRTPMTAIIGYADLLRDCDDSERDGYLSTIRRNGEFLLDIINDILDLSKIEAGKFEIHTQRFSLARLIEDVRTIMEVRAGENDLELHVHYDGRIPEVIQTDPKRLKQILINLLGNAIKFTRKGSVTLRIEHRQEELSELTFDVIDTGIGITEEQQKKLFQTFSQGDASVSRDFGGTGLGLAISQRLAGMLGGNITVESEPGRGSRFRVTIATTPLQDVSLVRPPERPDSGPQKPAEPPRLNCRVLVVDDRRDIRFLSKRLLTGAGATVDEAEDGQVAVNYIGQRLSSGDLPDLILLDMQMPNLDGYQTTRQLRALGYKHPIIALTADAMQGDMHRCLESGCNDYLSKPIDAAALIGMVHRLTNP</sequence>
<dbReference type="PANTHER" id="PTHR24422:SF27">
    <property type="entry name" value="PROTEIN-GLUTAMATE O-METHYLTRANSFERASE"/>
    <property type="match status" value="1"/>
</dbReference>
<dbReference type="GO" id="GO:0008984">
    <property type="term" value="F:protein-glutamate methylesterase activity"/>
    <property type="evidence" value="ECO:0007669"/>
    <property type="project" value="InterPro"/>
</dbReference>
<dbReference type="SMART" id="SM00138">
    <property type="entry name" value="MeTrc"/>
    <property type="match status" value="1"/>
</dbReference>
<feature type="active site" evidence="13">
    <location>
        <position position="52"/>
    </location>
</feature>
<evidence type="ECO:0000256" key="6">
    <source>
        <dbReference type="ARBA" id="ARBA00022553"/>
    </source>
</evidence>
<evidence type="ECO:0000256" key="2">
    <source>
        <dbReference type="ARBA" id="ARBA00004429"/>
    </source>
</evidence>
<dbReference type="Gene3D" id="3.30.565.10">
    <property type="entry name" value="Histidine kinase-like ATPase, C-terminal domain"/>
    <property type="match status" value="1"/>
</dbReference>
<evidence type="ECO:0000256" key="9">
    <source>
        <dbReference type="ARBA" id="ARBA00022737"/>
    </source>
</evidence>